<accession>A0A1L7LJW7</accession>
<name>A0A1L7LJW7_9STRE</name>
<evidence type="ECO:0000313" key="2">
    <source>
        <dbReference type="Proteomes" id="UP000217758"/>
    </source>
</evidence>
<sequence length="63" mass="7347">MEDFLAFKSIANADYHLHFTSDIMNAVEGKPPHKIIRPLADSSAKMDYYLIFKKENQERLSLF</sequence>
<proteinExistence type="predicted"/>
<reference evidence="1 2" key="1">
    <citation type="journal article" date="2016" name="Microbiol. Immunol.">
        <title>Complete genome sequence of Streptococcus troglodytae TKU31 isolated from the oral cavity of a chimpanzee (Pan troglodytes).</title>
        <authorList>
            <person name="Okamoto M."/>
            <person name="Naito M."/>
            <person name="Miyanohara M."/>
            <person name="Imai S."/>
            <person name="Nomura Y."/>
            <person name="Saito W."/>
            <person name="Momoi Y."/>
            <person name="Takada K."/>
            <person name="Miyabe-Nishiwaki T."/>
            <person name="Tomonaga M."/>
            <person name="Hanada N."/>
        </authorList>
    </citation>
    <scope>NUCLEOTIDE SEQUENCE [LARGE SCALE GENOMIC DNA]</scope>
    <source>
        <strain evidence="2">TKU 31</strain>
    </source>
</reference>
<dbReference type="KEGG" id="strg:SRT_11880"/>
<protein>
    <submittedName>
        <fullName evidence="1">Transcriptional regulator MetR</fullName>
    </submittedName>
</protein>
<dbReference type="AlphaFoldDB" id="A0A1L7LJW7"/>
<keyword evidence="2" id="KW-1185">Reference proteome</keyword>
<dbReference type="EMBL" id="AP014612">
    <property type="protein sequence ID" value="BAQ24449.1"/>
    <property type="molecule type" value="Genomic_DNA"/>
</dbReference>
<dbReference type="Proteomes" id="UP000217758">
    <property type="component" value="Chromosome"/>
</dbReference>
<gene>
    <name evidence="1" type="ORF">SRT_11880</name>
</gene>
<evidence type="ECO:0000313" key="1">
    <source>
        <dbReference type="EMBL" id="BAQ24449.1"/>
    </source>
</evidence>
<organism evidence="1 2">
    <name type="scientific">Streptococcus troglodytae</name>
    <dbReference type="NCBI Taxonomy" id="1111760"/>
    <lineage>
        <taxon>Bacteria</taxon>
        <taxon>Bacillati</taxon>
        <taxon>Bacillota</taxon>
        <taxon>Bacilli</taxon>
        <taxon>Lactobacillales</taxon>
        <taxon>Streptococcaceae</taxon>
        <taxon>Streptococcus</taxon>
    </lineage>
</organism>